<dbReference type="SUPFAM" id="SSF50692">
    <property type="entry name" value="ADC-like"/>
    <property type="match status" value="1"/>
</dbReference>
<comment type="similarity">
    <text evidence="3">Belongs to the prokaryotic molybdopterin-containing oxidoreductase family.</text>
</comment>
<evidence type="ECO:0000313" key="13">
    <source>
        <dbReference type="EMBL" id="MBP3954284.1"/>
    </source>
</evidence>
<dbReference type="InterPro" id="IPR006656">
    <property type="entry name" value="Mopterin_OxRdtase"/>
</dbReference>
<keyword evidence="5" id="KW-0500">Molybdenum</keyword>
<accession>A0ABS5BKR7</accession>
<dbReference type="InterPro" id="IPR037951">
    <property type="entry name" value="MopB_CT_YdeP"/>
</dbReference>
<comment type="caution">
    <text evidence="13">The sequence shown here is derived from an EMBL/GenBank/DDBJ whole genome shotgun (WGS) entry which is preliminary data.</text>
</comment>
<keyword evidence="9" id="KW-0411">Iron-sulfur</keyword>
<proteinExistence type="inferred from homology"/>
<evidence type="ECO:0000259" key="12">
    <source>
        <dbReference type="Pfam" id="PF01568"/>
    </source>
</evidence>
<evidence type="ECO:0000256" key="4">
    <source>
        <dbReference type="ARBA" id="ARBA00022485"/>
    </source>
</evidence>
<keyword evidence="8" id="KW-0408">Iron</keyword>
<dbReference type="PIRSF" id="PIRSF000144">
    <property type="entry name" value="CbbBc"/>
    <property type="match status" value="1"/>
</dbReference>
<dbReference type="SUPFAM" id="SSF53706">
    <property type="entry name" value="Formate dehydrogenase/DMSO reductase, domains 1-3"/>
    <property type="match status" value="1"/>
</dbReference>
<organism evidence="13 14">
    <name type="scientific">Gemmata palustris</name>
    <dbReference type="NCBI Taxonomy" id="2822762"/>
    <lineage>
        <taxon>Bacteria</taxon>
        <taxon>Pseudomonadati</taxon>
        <taxon>Planctomycetota</taxon>
        <taxon>Planctomycetia</taxon>
        <taxon>Gemmatales</taxon>
        <taxon>Gemmataceae</taxon>
        <taxon>Gemmata</taxon>
    </lineage>
</organism>
<dbReference type="Gene3D" id="3.40.50.740">
    <property type="match status" value="1"/>
</dbReference>
<feature type="domain" description="Molybdopterin oxidoreductase" evidence="11">
    <location>
        <begin position="139"/>
        <end position="514"/>
    </location>
</feature>
<dbReference type="Pfam" id="PF01568">
    <property type="entry name" value="Molydop_binding"/>
    <property type="match status" value="1"/>
</dbReference>
<dbReference type="InterPro" id="IPR041953">
    <property type="entry name" value="YdeP_MopB"/>
</dbReference>
<evidence type="ECO:0000256" key="2">
    <source>
        <dbReference type="ARBA" id="ARBA00001966"/>
    </source>
</evidence>
<evidence type="ECO:0000256" key="9">
    <source>
        <dbReference type="ARBA" id="ARBA00023014"/>
    </source>
</evidence>
<dbReference type="CDD" id="cd02767">
    <property type="entry name" value="MopB_ydeP"/>
    <property type="match status" value="1"/>
</dbReference>
<keyword evidence="14" id="KW-1185">Reference proteome</keyword>
<evidence type="ECO:0000256" key="1">
    <source>
        <dbReference type="ARBA" id="ARBA00001942"/>
    </source>
</evidence>
<dbReference type="PANTHER" id="PTHR43105">
    <property type="entry name" value="RESPIRATORY NITRATE REDUCTASE"/>
    <property type="match status" value="1"/>
</dbReference>
<evidence type="ECO:0000256" key="10">
    <source>
        <dbReference type="SAM" id="MobiDB-lite"/>
    </source>
</evidence>
<dbReference type="Gene3D" id="3.40.228.10">
    <property type="entry name" value="Dimethylsulfoxide Reductase, domain 2"/>
    <property type="match status" value="1"/>
</dbReference>
<evidence type="ECO:0000259" key="11">
    <source>
        <dbReference type="Pfam" id="PF00384"/>
    </source>
</evidence>
<dbReference type="InterPro" id="IPR009010">
    <property type="entry name" value="Asp_de-COase-like_dom_sf"/>
</dbReference>
<keyword evidence="4" id="KW-0004">4Fe-4S</keyword>
<dbReference type="InterPro" id="IPR010046">
    <property type="entry name" value="Mopterin_OxRdtse_a_bac"/>
</dbReference>
<gene>
    <name evidence="13" type="ORF">J8F10_03110</name>
</gene>
<keyword evidence="6" id="KW-0479">Metal-binding</keyword>
<keyword evidence="7" id="KW-0560">Oxidoreductase</keyword>
<evidence type="ECO:0000256" key="5">
    <source>
        <dbReference type="ARBA" id="ARBA00022505"/>
    </source>
</evidence>
<dbReference type="NCBIfam" id="TIGR01701">
    <property type="entry name" value="Fdhalpha-like"/>
    <property type="match status" value="1"/>
</dbReference>
<evidence type="ECO:0000256" key="8">
    <source>
        <dbReference type="ARBA" id="ARBA00023004"/>
    </source>
</evidence>
<comment type="cofactor">
    <cofactor evidence="2">
        <name>[4Fe-4S] cluster</name>
        <dbReference type="ChEBI" id="CHEBI:49883"/>
    </cofactor>
</comment>
<name>A0ABS5BKR7_9BACT</name>
<feature type="domain" description="Molybdopterin dinucleotide-binding" evidence="12">
    <location>
        <begin position="661"/>
        <end position="767"/>
    </location>
</feature>
<dbReference type="InterPro" id="IPR006657">
    <property type="entry name" value="MoPterin_dinucl-bd_dom"/>
</dbReference>
<dbReference type="InterPro" id="IPR050123">
    <property type="entry name" value="Prok_molybdopt-oxidoreductase"/>
</dbReference>
<evidence type="ECO:0000313" key="14">
    <source>
        <dbReference type="Proteomes" id="UP000676565"/>
    </source>
</evidence>
<dbReference type="Pfam" id="PF00384">
    <property type="entry name" value="Molybdopterin"/>
    <property type="match status" value="1"/>
</dbReference>
<comment type="cofactor">
    <cofactor evidence="1">
        <name>Mo-bis(molybdopterin guanine dinucleotide)</name>
        <dbReference type="ChEBI" id="CHEBI:60539"/>
    </cofactor>
</comment>
<sequence length="776" mass="84323">MDHEPNPSASGGPADQPPQPAPEALCPEEFTGLKLSKPKTAAAGATAVVVSLGHVFGTAGIRQGLRALTTLNQAQGLDCPSCAWPDPDAHRSFTEFCENGAKAVAWEADTRRLTSEFFRTHSIDELAKESDYWHGQQGRLTEPLVLRPGTRHYEPISWDEAFKLVAEELNALASPDEALFYTSGRTSNEAAFLYQLFVRQFGTNNLPDCSNMCHESSGSALVPSVGIGKGTVKLEDFEKSQLILILGQNPGTNHPRMLTALQAAKRAGSKIVAINPLKEAGLLAFRNPQEVRGMLGFGTPLADLYLQVRIGGDQALLKGVMKALVERGTALDRVFIAEKTDGFDAFAATLTEASWEQITAQSGIARDAIEQFADLVAANERIIACWAMGLTQHKHAVATIQEVVNLLLMRGSIGKPGAGLCPVRGHSNVQGDRTMGIFEKPAVWFLDALGQEFNFTPPPKHGFDTVEAIHAMRDGRAKVFFAMGGNFLSATPDTEVTGAALKNCRLTVHVSIKLNRSHLVTGRTALILPCLGRTERDTQNGKEQFVTTENSMGVVQMSRGSLVPASPHLLSEVAVIARLAEATLGEHSSVPWRELAADYDLIRERIERVIPGFQDYNARARQPGGFYLPNSPREGSFPTDTGKARFTSHPLHEVGVEPGQLVMMTIRTHDQFNTTVYGLDDRYRGIKNERRVVLMNTADIRAADLTAGAVVDLTSHFHGDQRVARHFIVVEYDIPPGCCATYFPETNVLVPLNSTADISNTPTSKFVAVTVARSAN</sequence>
<dbReference type="PANTHER" id="PTHR43105:SF4">
    <property type="entry name" value="PROTEIN YDEP"/>
    <property type="match status" value="1"/>
</dbReference>
<feature type="region of interest" description="Disordered" evidence="10">
    <location>
        <begin position="1"/>
        <end position="24"/>
    </location>
</feature>
<evidence type="ECO:0000256" key="7">
    <source>
        <dbReference type="ARBA" id="ARBA00023002"/>
    </source>
</evidence>
<evidence type="ECO:0000256" key="6">
    <source>
        <dbReference type="ARBA" id="ARBA00022723"/>
    </source>
</evidence>
<protein>
    <submittedName>
        <fullName evidence="13">FdhF/YdeP family oxidoreductase</fullName>
    </submittedName>
</protein>
<dbReference type="CDD" id="cd02787">
    <property type="entry name" value="MopB_CT_ydeP"/>
    <property type="match status" value="1"/>
</dbReference>
<dbReference type="EMBL" id="JAGKQQ010000001">
    <property type="protein sequence ID" value="MBP3954284.1"/>
    <property type="molecule type" value="Genomic_DNA"/>
</dbReference>
<evidence type="ECO:0000256" key="3">
    <source>
        <dbReference type="ARBA" id="ARBA00010312"/>
    </source>
</evidence>
<reference evidence="13 14" key="1">
    <citation type="submission" date="2021-04" db="EMBL/GenBank/DDBJ databases">
        <authorList>
            <person name="Ivanova A."/>
        </authorList>
    </citation>
    <scope>NUCLEOTIDE SEQUENCE [LARGE SCALE GENOMIC DNA]</scope>
    <source>
        <strain evidence="13 14">G18</strain>
    </source>
</reference>
<dbReference type="Proteomes" id="UP000676565">
    <property type="component" value="Unassembled WGS sequence"/>
</dbReference>